<dbReference type="CDD" id="cd09917">
    <property type="entry name" value="F-box_SF"/>
    <property type="match status" value="1"/>
</dbReference>
<proteinExistence type="predicted"/>
<organism evidence="5 6">
    <name type="scientific">Vanilla planifolia</name>
    <name type="common">Vanilla</name>
    <dbReference type="NCBI Taxonomy" id="51239"/>
    <lineage>
        <taxon>Eukaryota</taxon>
        <taxon>Viridiplantae</taxon>
        <taxon>Streptophyta</taxon>
        <taxon>Embryophyta</taxon>
        <taxon>Tracheophyta</taxon>
        <taxon>Spermatophyta</taxon>
        <taxon>Magnoliopsida</taxon>
        <taxon>Liliopsida</taxon>
        <taxon>Asparagales</taxon>
        <taxon>Orchidaceae</taxon>
        <taxon>Vanilloideae</taxon>
        <taxon>Vanilleae</taxon>
        <taxon>Vanilla</taxon>
    </lineage>
</organism>
<dbReference type="Pfam" id="PF12937">
    <property type="entry name" value="F-box-like"/>
    <property type="match status" value="1"/>
</dbReference>
<dbReference type="InterPro" id="IPR011124">
    <property type="entry name" value="Znf_CW"/>
</dbReference>
<dbReference type="GO" id="GO:0006974">
    <property type="term" value="P:DNA damage response"/>
    <property type="evidence" value="ECO:0007669"/>
    <property type="project" value="TreeGrafter"/>
</dbReference>
<dbReference type="GO" id="GO:0000209">
    <property type="term" value="P:protein polyubiquitination"/>
    <property type="evidence" value="ECO:0007669"/>
    <property type="project" value="TreeGrafter"/>
</dbReference>
<dbReference type="Proteomes" id="UP000639772">
    <property type="component" value="Chromosome 1"/>
</dbReference>
<dbReference type="SUPFAM" id="SSF52540">
    <property type="entry name" value="P-loop containing nucleoside triphosphate hydrolases"/>
    <property type="match status" value="1"/>
</dbReference>
<gene>
    <name evidence="5" type="ORF">HPP92_000860</name>
</gene>
<dbReference type="GO" id="GO:0008270">
    <property type="term" value="F:zinc ion binding"/>
    <property type="evidence" value="ECO:0007669"/>
    <property type="project" value="UniProtKB-KW"/>
</dbReference>
<dbReference type="AlphaFoldDB" id="A0A835S1F5"/>
<evidence type="ECO:0000256" key="2">
    <source>
        <dbReference type="ARBA" id="ARBA00022771"/>
    </source>
</evidence>
<keyword evidence="2" id="KW-0863">Zinc-finger</keyword>
<reference evidence="5 6" key="1">
    <citation type="journal article" date="2020" name="Nat. Food">
        <title>A phased Vanilla planifolia genome enables genetic improvement of flavour and production.</title>
        <authorList>
            <person name="Hasing T."/>
            <person name="Tang H."/>
            <person name="Brym M."/>
            <person name="Khazi F."/>
            <person name="Huang T."/>
            <person name="Chambers A.H."/>
        </authorList>
    </citation>
    <scope>NUCLEOTIDE SEQUENCE [LARGE SCALE GENOMIC DNA]</scope>
    <source>
        <tissue evidence="5">Leaf</tissue>
    </source>
</reference>
<dbReference type="InterPro" id="IPR036047">
    <property type="entry name" value="F-box-like_dom_sf"/>
</dbReference>
<evidence type="ECO:0000256" key="1">
    <source>
        <dbReference type="ARBA" id="ARBA00022723"/>
    </source>
</evidence>
<dbReference type="PANTHER" id="PTHR45865:SF1">
    <property type="entry name" value="E3 UBIQUITIN-PROTEIN LIGASE SHPRH"/>
    <property type="match status" value="1"/>
</dbReference>
<evidence type="ECO:0000259" key="4">
    <source>
        <dbReference type="PROSITE" id="PS51050"/>
    </source>
</evidence>
<dbReference type="Gene3D" id="3.30.40.100">
    <property type="match status" value="1"/>
</dbReference>
<feature type="domain" description="CW-type" evidence="4">
    <location>
        <begin position="560"/>
        <end position="611"/>
    </location>
</feature>
<dbReference type="GO" id="GO:0005524">
    <property type="term" value="F:ATP binding"/>
    <property type="evidence" value="ECO:0007669"/>
    <property type="project" value="InterPro"/>
</dbReference>
<dbReference type="InterPro" id="IPR001810">
    <property type="entry name" value="F-box_dom"/>
</dbReference>
<protein>
    <recommendedName>
        <fullName evidence="4">CW-type domain-containing protein</fullName>
    </recommendedName>
</protein>
<dbReference type="Pfam" id="PF07496">
    <property type="entry name" value="zf-CW"/>
    <property type="match status" value="1"/>
</dbReference>
<evidence type="ECO:0000313" key="5">
    <source>
        <dbReference type="EMBL" id="KAG0500788.1"/>
    </source>
</evidence>
<dbReference type="SUPFAM" id="SSF81383">
    <property type="entry name" value="F-box domain"/>
    <property type="match status" value="1"/>
</dbReference>
<sequence>MSDDEHADAIENYKLCGFLRAVLSVASSREQCQDLPTGTPCFLFAEGPNVGFVTEEGVELLPIPAGNAASELDRSLDASKNLGGCCGPARKRRRRGVEACMSVVHQLHTLIASRCLKIQARVLRISFGECGEGRALVLVDVFMPTEVWCGWQFPKFGVVAASLFKHVSCNWEARKTLLVPCRINHDYPDVDIEGIWKISDCHVLGCEIHQATGCDGRKFDLHEIFKSLPSAGRDERGFSTRIISENQYASPGIWDLADDVLCKVLSLLHPKDLVRVTATCHHLKSLASTIMPCMKLKLFPHQEAAVEWMLKRERRPDFLFHPLCMSFSTVDGFCFYVNAVSGEISTGIAPMINDFRGGMFCDEPGLGKTITALSLILKTHGTLAEPPDGVVIRWCMQKSNKKCGYYEVGPDNLTTTCLESSWKRFIYRNGQSRNVCSSKLSSDIGSPKVTRPFVRKRGRSVQHGISVASEVSIKSESLSCKSAYFTPLKCAVRSTRSLSRIRRDLLNSYEINGSVDCIGNSIENVNSNADTSNDTRTHLTDQHVLKMSSSTKNPKRNNVPDYNETWVQCDACRKWRKLVDRCNLDTTGAWFCSMNDDPLHQSCSVPEESWDCKRRITDLPGFHTKGSKPGNEDNISFFSSVLKEHHILLNLETKKALTWLANLSQSKILEMETVGVTRAELDLSIIAGTPSVAYHEIFRAFGLIGKVQKTSNSLVLSTGP</sequence>
<comment type="caution">
    <text evidence="5">The sequence shown here is derived from an EMBL/GenBank/DDBJ whole genome shotgun (WGS) entry which is preliminary data.</text>
</comment>
<dbReference type="InterPro" id="IPR000330">
    <property type="entry name" value="SNF2_N"/>
</dbReference>
<accession>A0A835S1F5</accession>
<evidence type="ECO:0000256" key="3">
    <source>
        <dbReference type="ARBA" id="ARBA00022833"/>
    </source>
</evidence>
<keyword evidence="3" id="KW-0862">Zinc</keyword>
<name>A0A835S1F5_VANPL</name>
<dbReference type="GO" id="GO:0005634">
    <property type="term" value="C:nucleus"/>
    <property type="evidence" value="ECO:0007669"/>
    <property type="project" value="TreeGrafter"/>
</dbReference>
<dbReference type="InterPro" id="IPR027417">
    <property type="entry name" value="P-loop_NTPase"/>
</dbReference>
<dbReference type="Pfam" id="PF00176">
    <property type="entry name" value="SNF2-rel_dom"/>
    <property type="match status" value="1"/>
</dbReference>
<dbReference type="GO" id="GO:0061630">
    <property type="term" value="F:ubiquitin protein ligase activity"/>
    <property type="evidence" value="ECO:0007669"/>
    <property type="project" value="TreeGrafter"/>
</dbReference>
<dbReference type="EMBL" id="JADCNM010000001">
    <property type="protein sequence ID" value="KAG0500788.1"/>
    <property type="molecule type" value="Genomic_DNA"/>
</dbReference>
<dbReference type="PROSITE" id="PS51050">
    <property type="entry name" value="ZF_CW"/>
    <property type="match status" value="1"/>
</dbReference>
<keyword evidence="1" id="KW-0479">Metal-binding</keyword>
<dbReference type="PANTHER" id="PTHR45865">
    <property type="entry name" value="E3 UBIQUITIN-PROTEIN LIGASE SHPRH FAMILY MEMBER"/>
    <property type="match status" value="1"/>
</dbReference>
<dbReference type="OrthoDB" id="448448at2759"/>
<evidence type="ECO:0000313" key="6">
    <source>
        <dbReference type="Proteomes" id="UP000639772"/>
    </source>
</evidence>
<dbReference type="InterPro" id="IPR052583">
    <property type="entry name" value="ATP-helicase/E3_Ub-Ligase"/>
</dbReference>